<comment type="caution">
    <text evidence="2">The sequence shown here is derived from an EMBL/GenBank/DDBJ whole genome shotgun (WGS) entry which is preliminary data.</text>
</comment>
<gene>
    <name evidence="2" type="ORF">PYV00_04550</name>
</gene>
<dbReference type="EMBL" id="JARESE010000012">
    <property type="protein sequence ID" value="MDE8650989.1"/>
    <property type="molecule type" value="Genomic_DNA"/>
</dbReference>
<name>A0ABT5WLS3_9SPHN</name>
<dbReference type="InterPro" id="IPR009799">
    <property type="entry name" value="EthD_dom"/>
</dbReference>
<organism evidence="2 3">
    <name type="scientific">Novosphingobium album</name>
    <name type="common">ex Liu et al. 2023</name>
    <dbReference type="NCBI Taxonomy" id="3031130"/>
    <lineage>
        <taxon>Bacteria</taxon>
        <taxon>Pseudomonadati</taxon>
        <taxon>Pseudomonadota</taxon>
        <taxon>Alphaproteobacteria</taxon>
        <taxon>Sphingomonadales</taxon>
        <taxon>Sphingomonadaceae</taxon>
        <taxon>Novosphingobium</taxon>
    </lineage>
</organism>
<dbReference type="InterPro" id="IPR011008">
    <property type="entry name" value="Dimeric_a/b-barrel"/>
</dbReference>
<sequence>MVTIMWLLRRKPGISFEQFREHYETSHAVLGAKYLGHLLTGYRRNYVLPAETVAAGNPAMSAVLAAKGWDYDCIAEWDLRDEAAFAQVIATLSDPAIGKMFHDDEEHFLDRSSVRLVRYERHETDTSRCVPPDVPINSGSSLWDN</sequence>
<accession>A0ABT5WLS3</accession>
<dbReference type="Proteomes" id="UP001216253">
    <property type="component" value="Unassembled WGS sequence"/>
</dbReference>
<feature type="domain" description="EthD" evidence="1">
    <location>
        <begin position="11"/>
        <end position="112"/>
    </location>
</feature>
<dbReference type="Pfam" id="PF07110">
    <property type="entry name" value="EthD"/>
    <property type="match status" value="1"/>
</dbReference>
<reference evidence="2 3" key="1">
    <citation type="submission" date="2023-03" db="EMBL/GenBank/DDBJ databases">
        <title>NovoSphingobium album sp. nov. isolated from polycyclic aromatic hydrocarbons- and heavy-metal polluted soil.</title>
        <authorList>
            <person name="Liu Z."/>
            <person name="Wang K."/>
        </authorList>
    </citation>
    <scope>NUCLEOTIDE SEQUENCE [LARGE SCALE GENOMIC DNA]</scope>
    <source>
        <strain evidence="2 3">H3SJ31-1</strain>
    </source>
</reference>
<keyword evidence="3" id="KW-1185">Reference proteome</keyword>
<dbReference type="SUPFAM" id="SSF54909">
    <property type="entry name" value="Dimeric alpha+beta barrel"/>
    <property type="match status" value="1"/>
</dbReference>
<evidence type="ECO:0000313" key="2">
    <source>
        <dbReference type="EMBL" id="MDE8650989.1"/>
    </source>
</evidence>
<evidence type="ECO:0000313" key="3">
    <source>
        <dbReference type="Proteomes" id="UP001216253"/>
    </source>
</evidence>
<proteinExistence type="predicted"/>
<dbReference type="Gene3D" id="3.30.70.100">
    <property type="match status" value="1"/>
</dbReference>
<evidence type="ECO:0000259" key="1">
    <source>
        <dbReference type="Pfam" id="PF07110"/>
    </source>
</evidence>
<dbReference type="RefSeq" id="WP_275227077.1">
    <property type="nucleotide sequence ID" value="NZ_JARESE010000012.1"/>
</dbReference>
<protein>
    <submittedName>
        <fullName evidence="2">EthD domain-containing protein</fullName>
    </submittedName>
</protein>